<dbReference type="EMBL" id="JASPKY010000150">
    <property type="protein sequence ID" value="KAK9730234.1"/>
    <property type="molecule type" value="Genomic_DNA"/>
</dbReference>
<name>A0AAW1L5R3_POPJA</name>
<accession>A0AAW1L5R3</accession>
<evidence type="ECO:0000313" key="2">
    <source>
        <dbReference type="EMBL" id="KAK9730234.1"/>
    </source>
</evidence>
<reference evidence="2 3" key="1">
    <citation type="journal article" date="2024" name="BMC Genomics">
        <title>De novo assembly and annotation of Popillia japonica's genome with initial clues to its potential as an invasive pest.</title>
        <authorList>
            <person name="Cucini C."/>
            <person name="Boschi S."/>
            <person name="Funari R."/>
            <person name="Cardaioli E."/>
            <person name="Iannotti N."/>
            <person name="Marturano G."/>
            <person name="Paoli F."/>
            <person name="Bruttini M."/>
            <person name="Carapelli A."/>
            <person name="Frati F."/>
            <person name="Nardi F."/>
        </authorList>
    </citation>
    <scope>NUCLEOTIDE SEQUENCE [LARGE SCALE GENOMIC DNA]</scope>
    <source>
        <strain evidence="2">DMR45628</strain>
    </source>
</reference>
<proteinExistence type="predicted"/>
<feature type="region of interest" description="Disordered" evidence="1">
    <location>
        <begin position="46"/>
        <end position="78"/>
    </location>
</feature>
<dbReference type="Proteomes" id="UP001458880">
    <property type="component" value="Unassembled WGS sequence"/>
</dbReference>
<evidence type="ECO:0000256" key="1">
    <source>
        <dbReference type="SAM" id="MobiDB-lite"/>
    </source>
</evidence>
<gene>
    <name evidence="2" type="ORF">QE152_g15369</name>
</gene>
<evidence type="ECO:0000313" key="3">
    <source>
        <dbReference type="Proteomes" id="UP001458880"/>
    </source>
</evidence>
<comment type="caution">
    <text evidence="2">The sequence shown here is derived from an EMBL/GenBank/DDBJ whole genome shotgun (WGS) entry which is preliminary data.</text>
</comment>
<keyword evidence="3" id="KW-1185">Reference proteome</keyword>
<organism evidence="2 3">
    <name type="scientific">Popillia japonica</name>
    <name type="common">Japanese beetle</name>
    <dbReference type="NCBI Taxonomy" id="7064"/>
    <lineage>
        <taxon>Eukaryota</taxon>
        <taxon>Metazoa</taxon>
        <taxon>Ecdysozoa</taxon>
        <taxon>Arthropoda</taxon>
        <taxon>Hexapoda</taxon>
        <taxon>Insecta</taxon>
        <taxon>Pterygota</taxon>
        <taxon>Neoptera</taxon>
        <taxon>Endopterygota</taxon>
        <taxon>Coleoptera</taxon>
        <taxon>Polyphaga</taxon>
        <taxon>Scarabaeiformia</taxon>
        <taxon>Scarabaeidae</taxon>
        <taxon>Rutelinae</taxon>
        <taxon>Popillia</taxon>
    </lineage>
</organism>
<sequence>MATAREFAADEHARELLVPEPDQVEVETLIYKTDTTSAVLPPIVISSSSKSARQHQTKSNELVCEESVDSSRSRYRCD</sequence>
<feature type="compositionally biased region" description="Basic and acidic residues" evidence="1">
    <location>
        <begin position="69"/>
        <end position="78"/>
    </location>
</feature>
<dbReference type="AlphaFoldDB" id="A0AAW1L5R3"/>
<protein>
    <submittedName>
        <fullName evidence="2">Uncharacterized protein</fullName>
    </submittedName>
</protein>